<dbReference type="RefSeq" id="WP_202243486.1">
    <property type="nucleotide sequence ID" value="NZ_JAESIY010000003.1"/>
</dbReference>
<dbReference type="GO" id="GO:0009279">
    <property type="term" value="C:cell outer membrane"/>
    <property type="evidence" value="ECO:0007669"/>
    <property type="project" value="UniProtKB-SubCell"/>
</dbReference>
<keyword evidence="2 8" id="KW-0813">Transport</keyword>
<organism evidence="12 13">
    <name type="scientific">Fulvivirga sediminis</name>
    <dbReference type="NCBI Taxonomy" id="2803949"/>
    <lineage>
        <taxon>Bacteria</taxon>
        <taxon>Pseudomonadati</taxon>
        <taxon>Bacteroidota</taxon>
        <taxon>Cytophagia</taxon>
        <taxon>Cytophagales</taxon>
        <taxon>Fulvivirgaceae</taxon>
        <taxon>Fulvivirga</taxon>
    </lineage>
</organism>
<evidence type="ECO:0000313" key="13">
    <source>
        <dbReference type="Proteomes" id="UP000659388"/>
    </source>
</evidence>
<dbReference type="InterPro" id="IPR037066">
    <property type="entry name" value="Plug_dom_sf"/>
</dbReference>
<dbReference type="PANTHER" id="PTHR30069">
    <property type="entry name" value="TONB-DEPENDENT OUTER MEMBRANE RECEPTOR"/>
    <property type="match status" value="1"/>
</dbReference>
<dbReference type="Proteomes" id="UP000659388">
    <property type="component" value="Unassembled WGS sequence"/>
</dbReference>
<proteinExistence type="inferred from homology"/>
<evidence type="ECO:0000256" key="6">
    <source>
        <dbReference type="ARBA" id="ARBA00023136"/>
    </source>
</evidence>
<dbReference type="InterPro" id="IPR000531">
    <property type="entry name" value="Beta-barrel_TonB"/>
</dbReference>
<evidence type="ECO:0000256" key="9">
    <source>
        <dbReference type="RuleBase" id="RU003357"/>
    </source>
</evidence>
<dbReference type="AlphaFoldDB" id="A0A937F4V9"/>
<dbReference type="PROSITE" id="PS52016">
    <property type="entry name" value="TONB_DEPENDENT_REC_3"/>
    <property type="match status" value="1"/>
</dbReference>
<protein>
    <submittedName>
        <fullName evidence="12">TonB-dependent receptor</fullName>
    </submittedName>
</protein>
<keyword evidence="6 8" id="KW-0472">Membrane</keyword>
<evidence type="ECO:0000259" key="10">
    <source>
        <dbReference type="Pfam" id="PF00593"/>
    </source>
</evidence>
<gene>
    <name evidence="12" type="ORF">JL102_06670</name>
</gene>
<dbReference type="SUPFAM" id="SSF56935">
    <property type="entry name" value="Porins"/>
    <property type="match status" value="1"/>
</dbReference>
<evidence type="ECO:0000313" key="12">
    <source>
        <dbReference type="EMBL" id="MBL3655805.1"/>
    </source>
</evidence>
<comment type="caution">
    <text evidence="12">The sequence shown here is derived from an EMBL/GenBank/DDBJ whole genome shotgun (WGS) entry which is preliminary data.</text>
</comment>
<dbReference type="InterPro" id="IPR039426">
    <property type="entry name" value="TonB-dep_rcpt-like"/>
</dbReference>
<accession>A0A937F4V9</accession>
<dbReference type="GO" id="GO:0015344">
    <property type="term" value="F:siderophore uptake transmembrane transporter activity"/>
    <property type="evidence" value="ECO:0007669"/>
    <property type="project" value="TreeGrafter"/>
</dbReference>
<dbReference type="Pfam" id="PF13715">
    <property type="entry name" value="CarbopepD_reg_2"/>
    <property type="match status" value="1"/>
</dbReference>
<dbReference type="Gene3D" id="2.60.40.1120">
    <property type="entry name" value="Carboxypeptidase-like, regulatory domain"/>
    <property type="match status" value="1"/>
</dbReference>
<keyword evidence="5 9" id="KW-0798">TonB box</keyword>
<feature type="domain" description="TonB-dependent receptor plug" evidence="11">
    <location>
        <begin position="117"/>
        <end position="222"/>
    </location>
</feature>
<comment type="similarity">
    <text evidence="8 9">Belongs to the TonB-dependent receptor family.</text>
</comment>
<feature type="domain" description="TonB-dependent receptor-like beta-barrel" evidence="10">
    <location>
        <begin position="268"/>
        <end position="693"/>
    </location>
</feature>
<dbReference type="SUPFAM" id="SSF49464">
    <property type="entry name" value="Carboxypeptidase regulatory domain-like"/>
    <property type="match status" value="1"/>
</dbReference>
<keyword evidence="12" id="KW-0675">Receptor</keyword>
<name>A0A937F4V9_9BACT</name>
<dbReference type="Gene3D" id="2.170.130.10">
    <property type="entry name" value="TonB-dependent receptor, plug domain"/>
    <property type="match status" value="1"/>
</dbReference>
<evidence type="ECO:0000256" key="4">
    <source>
        <dbReference type="ARBA" id="ARBA00022692"/>
    </source>
</evidence>
<keyword evidence="13" id="KW-1185">Reference proteome</keyword>
<evidence type="ECO:0000259" key="11">
    <source>
        <dbReference type="Pfam" id="PF07715"/>
    </source>
</evidence>
<dbReference type="GO" id="GO:0044718">
    <property type="term" value="P:siderophore transmembrane transport"/>
    <property type="evidence" value="ECO:0007669"/>
    <property type="project" value="TreeGrafter"/>
</dbReference>
<dbReference type="EMBL" id="JAESIY010000003">
    <property type="protein sequence ID" value="MBL3655805.1"/>
    <property type="molecule type" value="Genomic_DNA"/>
</dbReference>
<evidence type="ECO:0000256" key="3">
    <source>
        <dbReference type="ARBA" id="ARBA00022452"/>
    </source>
</evidence>
<evidence type="ECO:0000256" key="2">
    <source>
        <dbReference type="ARBA" id="ARBA00022448"/>
    </source>
</evidence>
<evidence type="ECO:0000256" key="5">
    <source>
        <dbReference type="ARBA" id="ARBA00023077"/>
    </source>
</evidence>
<evidence type="ECO:0000256" key="8">
    <source>
        <dbReference type="PROSITE-ProRule" id="PRU01360"/>
    </source>
</evidence>
<sequence>MKWYILCFSTLIGFSGFSQKSVINGQVQSDGKGVAFANVYIQSIAQGTAADASGNFTLRNIPFGEYNLRVSSIGYETYIMNLQVSSAEVVLMIELKEDKATLDEVVVTGTMKEVSRSESPVPVEIITPQLFKKNPTPNLFEAIGMINGVRPQLNCNVCNTGDIHINGMEGPYTMMLIDGMPIVSALSTVYGLSGIPNSMVERVEIVKGPASSLYGSEAMGGIVNVITKEVDKAPLLSTDLMGTSWQELNLDLALKQTIGKTQGLLGINYFHYQNPIDNNDDNFTDMTLQKRLSVFNKWNFKRNAQKEATVALRYVYEDRWGGEMHWDKAWRGSDKVYGESIYTKRIELISKYQWPLKEKVYTQLSYNWHNQDSWYGNTPYEAKQQVAFLQTFWDKSLSDQHSLLLGASFRYTYYDDNTPATASADGLDNDPSNTPLPGLFIQDEWRLSDHHKLLVGYRYDYDQVHGSINSPRLAYKFSHNKRHILRTSFGTGFRVVNLFTEDHAALTGAREVVITEALSPERSINGNINYEIKFPADSWYLGLDVTGFYSYFTNKIVGDFDSDPNKIIYDNLDGHAISRGVSLNMDFSFNVPFKLMAGVSFMDVYQVEEDDNGTESKIQQLHAPKWSGTFTGTYTFPSYWELDLTGQWNGPMRLPILPHDYRPEYSPWFAVVNIQLTKKVSQKLELYGGLKNIFNFVPKDPIMRPFDPFDRQADDPINNPNGYTFDPSYNYASMQGIRGFLGVRYRVLD</sequence>
<evidence type="ECO:0000256" key="1">
    <source>
        <dbReference type="ARBA" id="ARBA00004571"/>
    </source>
</evidence>
<evidence type="ECO:0000256" key="7">
    <source>
        <dbReference type="ARBA" id="ARBA00023237"/>
    </source>
</evidence>
<dbReference type="PANTHER" id="PTHR30069:SF57">
    <property type="entry name" value="TONB-DEPENDENT RECEPTOR"/>
    <property type="match status" value="1"/>
</dbReference>
<keyword evidence="4 8" id="KW-0812">Transmembrane</keyword>
<dbReference type="Gene3D" id="2.40.170.20">
    <property type="entry name" value="TonB-dependent receptor, beta-barrel domain"/>
    <property type="match status" value="1"/>
</dbReference>
<dbReference type="Pfam" id="PF07715">
    <property type="entry name" value="Plug"/>
    <property type="match status" value="1"/>
</dbReference>
<dbReference type="InterPro" id="IPR008969">
    <property type="entry name" value="CarboxyPept-like_regulatory"/>
</dbReference>
<dbReference type="InterPro" id="IPR036942">
    <property type="entry name" value="Beta-barrel_TonB_sf"/>
</dbReference>
<comment type="subcellular location">
    <subcellularLocation>
        <location evidence="1 8">Cell outer membrane</location>
        <topology evidence="1 8">Multi-pass membrane protein</topology>
    </subcellularLocation>
</comment>
<keyword evidence="7 8" id="KW-0998">Cell outer membrane</keyword>
<dbReference type="Pfam" id="PF00593">
    <property type="entry name" value="TonB_dep_Rec_b-barrel"/>
    <property type="match status" value="1"/>
</dbReference>
<keyword evidence="3 8" id="KW-1134">Transmembrane beta strand</keyword>
<reference evidence="12" key="1">
    <citation type="submission" date="2021-01" db="EMBL/GenBank/DDBJ databases">
        <title>Fulvivirga kasyanovii gen. nov., sp nov., a novel member of the phylum Bacteroidetes isolated from seawater in a mussel farm.</title>
        <authorList>
            <person name="Zhao L.-H."/>
            <person name="Wang Z.-J."/>
        </authorList>
    </citation>
    <scope>NUCLEOTIDE SEQUENCE</scope>
    <source>
        <strain evidence="12">2943</strain>
    </source>
</reference>
<dbReference type="InterPro" id="IPR012910">
    <property type="entry name" value="Plug_dom"/>
</dbReference>